<dbReference type="InterPro" id="IPR003691">
    <property type="entry name" value="FluC"/>
</dbReference>
<feature type="binding site" evidence="12">
    <location>
        <position position="75"/>
    </location>
    <ligand>
        <name>Na(+)</name>
        <dbReference type="ChEBI" id="CHEBI:29101"/>
        <note>structural</note>
    </ligand>
</feature>
<dbReference type="GO" id="GO:0140114">
    <property type="term" value="P:cellular detoxification of fluoride"/>
    <property type="evidence" value="ECO:0007669"/>
    <property type="project" value="UniProtKB-UniRule"/>
</dbReference>
<keyword evidence="6 12" id="KW-0915">Sodium</keyword>
<evidence type="ECO:0000256" key="7">
    <source>
        <dbReference type="ARBA" id="ARBA00023065"/>
    </source>
</evidence>
<evidence type="ECO:0000256" key="9">
    <source>
        <dbReference type="ARBA" id="ARBA00023303"/>
    </source>
</evidence>
<keyword evidence="12" id="KW-0813">Transport</keyword>
<dbReference type="PANTHER" id="PTHR28259:SF1">
    <property type="entry name" value="FLUORIDE EXPORT PROTEIN 1-RELATED"/>
    <property type="match status" value="1"/>
</dbReference>
<gene>
    <name evidence="13" type="primary">crcB_2</name>
    <name evidence="12" type="synonym">crcB</name>
    <name evidence="12" type="synonym">fluC</name>
    <name evidence="13" type="ORF">IEC33019_2222</name>
</gene>
<keyword evidence="12" id="KW-0479">Metal-binding</keyword>
<evidence type="ECO:0000313" key="13">
    <source>
        <dbReference type="EMBL" id="ANY87776.1"/>
    </source>
</evidence>
<feature type="transmembrane region" description="Helical" evidence="12">
    <location>
        <begin position="98"/>
        <end position="124"/>
    </location>
</feature>
<dbReference type="GO" id="GO:0062054">
    <property type="term" value="F:fluoride channel activity"/>
    <property type="evidence" value="ECO:0007669"/>
    <property type="project" value="UniProtKB-UniRule"/>
</dbReference>
<feature type="transmembrane region" description="Helical" evidence="12">
    <location>
        <begin position="67"/>
        <end position="92"/>
    </location>
</feature>
<dbReference type="GO" id="GO:0005886">
    <property type="term" value="C:plasma membrane"/>
    <property type="evidence" value="ECO:0007669"/>
    <property type="project" value="UniProtKB-SubCell"/>
</dbReference>
<name>A0A1B2F6L4_PSEPU</name>
<evidence type="ECO:0000256" key="12">
    <source>
        <dbReference type="HAMAP-Rule" id="MF_00454"/>
    </source>
</evidence>
<dbReference type="PANTHER" id="PTHR28259">
    <property type="entry name" value="FLUORIDE EXPORT PROTEIN 1-RELATED"/>
    <property type="match status" value="1"/>
</dbReference>
<evidence type="ECO:0000256" key="3">
    <source>
        <dbReference type="ARBA" id="ARBA00022519"/>
    </source>
</evidence>
<dbReference type="AlphaFoldDB" id="A0A1B2F6L4"/>
<keyword evidence="7 12" id="KW-0406">Ion transport</keyword>
<dbReference type="Pfam" id="PF02537">
    <property type="entry name" value="CRCB"/>
    <property type="match status" value="1"/>
</dbReference>
<keyword evidence="4 12" id="KW-0812">Transmembrane</keyword>
<proteinExistence type="inferred from homology"/>
<comment type="function">
    <text evidence="12">Fluoride-specific ion channel. Important for reducing fluoride concentration in the cell, thus reducing its toxicity.</text>
</comment>
<keyword evidence="3" id="KW-0997">Cell inner membrane</keyword>
<evidence type="ECO:0000256" key="10">
    <source>
        <dbReference type="ARBA" id="ARBA00035120"/>
    </source>
</evidence>
<keyword evidence="8 12" id="KW-0472">Membrane</keyword>
<accession>A0A1B2F6L4</accession>
<keyword evidence="5 12" id="KW-1133">Transmembrane helix</keyword>
<evidence type="ECO:0000256" key="2">
    <source>
        <dbReference type="ARBA" id="ARBA00022475"/>
    </source>
</evidence>
<dbReference type="NCBIfam" id="TIGR00494">
    <property type="entry name" value="crcB"/>
    <property type="match status" value="1"/>
</dbReference>
<comment type="subcellular location">
    <subcellularLocation>
        <location evidence="1 12">Cell membrane</location>
        <topology evidence="1 12">Multi-pass membrane protein</topology>
    </subcellularLocation>
</comment>
<protein>
    <recommendedName>
        <fullName evidence="12">Fluoride-specific ion channel FluC</fullName>
    </recommendedName>
</protein>
<organism evidence="13">
    <name type="scientific">Pseudomonas putida</name>
    <name type="common">Arthrobacter siderocapsulatus</name>
    <dbReference type="NCBI Taxonomy" id="303"/>
    <lineage>
        <taxon>Bacteria</taxon>
        <taxon>Pseudomonadati</taxon>
        <taxon>Pseudomonadota</taxon>
        <taxon>Gammaproteobacteria</taxon>
        <taxon>Pseudomonadales</taxon>
        <taxon>Pseudomonadaceae</taxon>
        <taxon>Pseudomonas</taxon>
    </lineage>
</organism>
<evidence type="ECO:0000256" key="6">
    <source>
        <dbReference type="ARBA" id="ARBA00023053"/>
    </source>
</evidence>
<dbReference type="HAMAP" id="MF_00454">
    <property type="entry name" value="FluC"/>
    <property type="match status" value="1"/>
</dbReference>
<comment type="catalytic activity">
    <reaction evidence="11">
        <text>fluoride(in) = fluoride(out)</text>
        <dbReference type="Rhea" id="RHEA:76159"/>
        <dbReference type="ChEBI" id="CHEBI:17051"/>
    </reaction>
    <physiologicalReaction direction="left-to-right" evidence="11">
        <dbReference type="Rhea" id="RHEA:76160"/>
    </physiologicalReaction>
</comment>
<comment type="activity regulation">
    <text evidence="12">Na(+) is not transported, but it plays an essential structural role and its presence is essential for fluoride channel function.</text>
</comment>
<dbReference type="NCBIfam" id="NF010792">
    <property type="entry name" value="PRK14196.1"/>
    <property type="match status" value="1"/>
</dbReference>
<evidence type="ECO:0000256" key="1">
    <source>
        <dbReference type="ARBA" id="ARBA00004651"/>
    </source>
</evidence>
<keyword evidence="9 12" id="KW-0407">Ion channel</keyword>
<evidence type="ECO:0000256" key="4">
    <source>
        <dbReference type="ARBA" id="ARBA00022692"/>
    </source>
</evidence>
<evidence type="ECO:0000256" key="5">
    <source>
        <dbReference type="ARBA" id="ARBA00022989"/>
    </source>
</evidence>
<feature type="binding site" evidence="12">
    <location>
        <position position="78"/>
    </location>
    <ligand>
        <name>Na(+)</name>
        <dbReference type="ChEBI" id="CHEBI:29101"/>
        <note>structural</note>
    </ligand>
</feature>
<dbReference type="GO" id="GO:0046872">
    <property type="term" value="F:metal ion binding"/>
    <property type="evidence" value="ECO:0007669"/>
    <property type="project" value="UniProtKB-KW"/>
</dbReference>
<feature type="transmembrane region" description="Helical" evidence="12">
    <location>
        <begin position="35"/>
        <end position="55"/>
    </location>
</feature>
<sequence>MYLSLFSVILGGSAGCVLRWVLGLRLNSLFSGMPMGTLLVNLIGGFIIGIAMAVFMKWPNLDPAWRLLITTGFCGGLTTFSTFSAEVVSMLMHGRIGWAMATVLTHVLGSLLMTFAGVLLVHWLE</sequence>
<reference evidence="13" key="1">
    <citation type="submission" date="2016-07" db="EMBL/GenBank/DDBJ databases">
        <title>New class B carbapenemase carried by novel plasmid in Pseudomonas putida enviromental strain in eastern Amazonia.</title>
        <authorList>
            <person name="Souza C.O."/>
            <person name="Lima K.V."/>
            <person name="Brasiliense D.M."/>
            <person name="Perez-Chaparro P.J."/>
            <person name="Mamizuka E.M."/>
            <person name="Lima M.O."/>
            <person name="Lima L.N."/>
            <person name="McCulloch J.A."/>
        </authorList>
    </citation>
    <scope>NUCLEOTIDE SEQUENCE [LARGE SCALE GENOMIC DNA]</scope>
    <source>
        <strain evidence="13">IEC33019</strain>
    </source>
</reference>
<evidence type="ECO:0000256" key="8">
    <source>
        <dbReference type="ARBA" id="ARBA00023136"/>
    </source>
</evidence>
<comment type="similarity">
    <text evidence="10 12">Belongs to the fluoride channel Fluc/FEX (TC 1.A.43) family.</text>
</comment>
<dbReference type="RefSeq" id="WP_070091834.1">
    <property type="nucleotide sequence ID" value="NZ_CP016634.1"/>
</dbReference>
<keyword evidence="2 12" id="KW-1003">Cell membrane</keyword>
<evidence type="ECO:0000256" key="11">
    <source>
        <dbReference type="ARBA" id="ARBA00035585"/>
    </source>
</evidence>
<dbReference type="EMBL" id="CP016634">
    <property type="protein sequence ID" value="ANY87776.1"/>
    <property type="molecule type" value="Genomic_DNA"/>
</dbReference>